<sequence length="55" mass="6450">MYEEQDSDDESGSLIKIHYDSGEFEDKILKSFPKKATIQFEKESGRSKYKVVKIF</sequence>
<gene>
    <name evidence="1" type="ORF">LEP1GSC079_1152</name>
</gene>
<organism evidence="1 2">
    <name type="scientific">Leptospira interrogans str. FPW1039</name>
    <dbReference type="NCBI Taxonomy" id="1193040"/>
    <lineage>
        <taxon>Bacteria</taxon>
        <taxon>Pseudomonadati</taxon>
        <taxon>Spirochaetota</taxon>
        <taxon>Spirochaetia</taxon>
        <taxon>Leptospirales</taxon>
        <taxon>Leptospiraceae</taxon>
        <taxon>Leptospira</taxon>
    </lineage>
</organism>
<accession>A0A0F6ILI2</accession>
<evidence type="ECO:0000313" key="1">
    <source>
        <dbReference type="EMBL" id="EMJ38907.1"/>
    </source>
</evidence>
<comment type="caution">
    <text evidence="1">The sequence shown here is derived from an EMBL/GenBank/DDBJ whole genome shotgun (WGS) entry which is preliminary data.</text>
</comment>
<dbReference type="Proteomes" id="UP000012164">
    <property type="component" value="Unassembled WGS sequence"/>
</dbReference>
<dbReference type="AlphaFoldDB" id="A0A0F6ILI2"/>
<reference evidence="1 2" key="1">
    <citation type="submission" date="2013-01" db="EMBL/GenBank/DDBJ databases">
        <authorList>
            <person name="Harkins D.M."/>
            <person name="Durkin A.S."/>
            <person name="Brinkac L.M."/>
            <person name="Haft D.H."/>
            <person name="Selengut J.D."/>
            <person name="Sanka R."/>
            <person name="DePew J."/>
            <person name="Purushe J."/>
            <person name="Peacock S.J."/>
            <person name="Thaipadungpanit J."/>
            <person name="Wuthiekanun V.W."/>
            <person name="Day N.P."/>
            <person name="Vinetz J.M."/>
            <person name="Sutton G.G."/>
            <person name="Nierman W.C."/>
            <person name="Fouts D.E."/>
        </authorList>
    </citation>
    <scope>NUCLEOTIDE SEQUENCE [LARGE SCALE GENOMIC DNA]</scope>
    <source>
        <strain evidence="1 2">FPW1039</strain>
    </source>
</reference>
<protein>
    <submittedName>
        <fullName evidence="1">Uncharacterized protein</fullName>
    </submittedName>
</protein>
<dbReference type="EMBL" id="AKWR02000001">
    <property type="protein sequence ID" value="EMJ38907.1"/>
    <property type="molecule type" value="Genomic_DNA"/>
</dbReference>
<name>A0A0F6ILI2_LEPIR</name>
<evidence type="ECO:0000313" key="2">
    <source>
        <dbReference type="Proteomes" id="UP000012164"/>
    </source>
</evidence>
<proteinExistence type="predicted"/>